<accession>A0A521EU38</accession>
<proteinExistence type="predicted"/>
<gene>
    <name evidence="4" type="ORF">SAMN06265348_109132</name>
</gene>
<feature type="domain" description="HTH tetR-type" evidence="3">
    <location>
        <begin position="5"/>
        <end position="65"/>
    </location>
</feature>
<dbReference type="EMBL" id="FXTN01000009">
    <property type="protein sequence ID" value="SMO87468.1"/>
    <property type="molecule type" value="Genomic_DNA"/>
</dbReference>
<protein>
    <submittedName>
        <fullName evidence="4">Transcriptional regulator, TetR family</fullName>
    </submittedName>
</protein>
<keyword evidence="1 2" id="KW-0238">DNA-binding</keyword>
<dbReference type="Proteomes" id="UP000320300">
    <property type="component" value="Unassembled WGS sequence"/>
</dbReference>
<dbReference type="Pfam" id="PF00440">
    <property type="entry name" value="TetR_N"/>
    <property type="match status" value="1"/>
</dbReference>
<evidence type="ECO:0000313" key="5">
    <source>
        <dbReference type="Proteomes" id="UP000320300"/>
    </source>
</evidence>
<dbReference type="OrthoDB" id="836882at2"/>
<sequence>MKNKENTKRKLLDAVGNIIRTEGFTGLGVNKVAKSAKVSKILIYRYFGSFSELLRVYILEKDFWKNYLSDHTTEEEQGLQLSVREQVCKILAEQFNNFYNHCEMEAMLVMEISNANALIKNLVRDESVAAPSPYSGVVSTLLLAGTDHLILAEQDSNNVNQPEDSSMRKTDLMQSIGQIVNWTLG</sequence>
<evidence type="ECO:0000313" key="4">
    <source>
        <dbReference type="EMBL" id="SMO87468.1"/>
    </source>
</evidence>
<evidence type="ECO:0000256" key="2">
    <source>
        <dbReference type="PROSITE-ProRule" id="PRU00335"/>
    </source>
</evidence>
<feature type="DNA-binding region" description="H-T-H motif" evidence="2">
    <location>
        <begin position="28"/>
        <end position="47"/>
    </location>
</feature>
<evidence type="ECO:0000256" key="1">
    <source>
        <dbReference type="ARBA" id="ARBA00023125"/>
    </source>
</evidence>
<dbReference type="SUPFAM" id="SSF46689">
    <property type="entry name" value="Homeodomain-like"/>
    <property type="match status" value="1"/>
</dbReference>
<dbReference type="PROSITE" id="PS50977">
    <property type="entry name" value="HTH_TETR_2"/>
    <property type="match status" value="1"/>
</dbReference>
<dbReference type="InterPro" id="IPR001647">
    <property type="entry name" value="HTH_TetR"/>
</dbReference>
<dbReference type="Gene3D" id="1.10.357.10">
    <property type="entry name" value="Tetracycline Repressor, domain 2"/>
    <property type="match status" value="1"/>
</dbReference>
<organism evidence="4 5">
    <name type="scientific">Pedobacter westerhofensis</name>
    <dbReference type="NCBI Taxonomy" id="425512"/>
    <lineage>
        <taxon>Bacteria</taxon>
        <taxon>Pseudomonadati</taxon>
        <taxon>Bacteroidota</taxon>
        <taxon>Sphingobacteriia</taxon>
        <taxon>Sphingobacteriales</taxon>
        <taxon>Sphingobacteriaceae</taxon>
        <taxon>Pedobacter</taxon>
    </lineage>
</organism>
<dbReference type="InterPro" id="IPR009057">
    <property type="entry name" value="Homeodomain-like_sf"/>
</dbReference>
<dbReference type="AlphaFoldDB" id="A0A521EU38"/>
<evidence type="ECO:0000259" key="3">
    <source>
        <dbReference type="PROSITE" id="PS50977"/>
    </source>
</evidence>
<name>A0A521EU38_9SPHI</name>
<keyword evidence="5" id="KW-1185">Reference proteome</keyword>
<dbReference type="GO" id="GO:0003677">
    <property type="term" value="F:DNA binding"/>
    <property type="evidence" value="ECO:0007669"/>
    <property type="project" value="UniProtKB-UniRule"/>
</dbReference>
<dbReference type="RefSeq" id="WP_142529549.1">
    <property type="nucleotide sequence ID" value="NZ_CBCSJO010000009.1"/>
</dbReference>
<reference evidence="4 5" key="1">
    <citation type="submission" date="2017-05" db="EMBL/GenBank/DDBJ databases">
        <authorList>
            <person name="Varghese N."/>
            <person name="Submissions S."/>
        </authorList>
    </citation>
    <scope>NUCLEOTIDE SEQUENCE [LARGE SCALE GENOMIC DNA]</scope>
    <source>
        <strain evidence="4 5">DSM 19036</strain>
    </source>
</reference>